<dbReference type="InterPro" id="IPR042122">
    <property type="entry name" value="Ser_AcTrfase_N_sf"/>
</dbReference>
<comment type="caution">
    <text evidence="8">The sequence shown here is derived from an EMBL/GenBank/DDBJ whole genome shotgun (WGS) entry which is preliminary data.</text>
</comment>
<comment type="catalytic activity">
    <reaction evidence="7">
        <text>L-serine + acetyl-CoA = O-acetyl-L-serine + CoA</text>
        <dbReference type="Rhea" id="RHEA:24560"/>
        <dbReference type="ChEBI" id="CHEBI:33384"/>
        <dbReference type="ChEBI" id="CHEBI:57287"/>
        <dbReference type="ChEBI" id="CHEBI:57288"/>
        <dbReference type="ChEBI" id="CHEBI:58340"/>
        <dbReference type="EC" id="2.3.1.30"/>
    </reaction>
</comment>
<evidence type="ECO:0000256" key="5">
    <source>
        <dbReference type="ARBA" id="ARBA00022737"/>
    </source>
</evidence>
<gene>
    <name evidence="8" type="ORF">BTO11_15615</name>
</gene>
<dbReference type="EC" id="2.3.1.30" evidence="2"/>
<dbReference type="InterPro" id="IPR001451">
    <property type="entry name" value="Hexapep"/>
</dbReference>
<dbReference type="GO" id="GO:0009001">
    <property type="term" value="F:serine O-acetyltransferase activity"/>
    <property type="evidence" value="ECO:0007669"/>
    <property type="project" value="UniProtKB-EC"/>
</dbReference>
<protein>
    <recommendedName>
        <fullName evidence="2">serine O-acetyltransferase</fullName>
        <ecNumber evidence="2">2.3.1.30</ecNumber>
    </recommendedName>
</protein>
<evidence type="ECO:0000256" key="2">
    <source>
        <dbReference type="ARBA" id="ARBA00013266"/>
    </source>
</evidence>
<dbReference type="PANTHER" id="PTHR42811">
    <property type="entry name" value="SERINE ACETYLTRANSFERASE"/>
    <property type="match status" value="1"/>
</dbReference>
<dbReference type="InterPro" id="IPR011004">
    <property type="entry name" value="Trimer_LpxA-like_sf"/>
</dbReference>
<dbReference type="CDD" id="cd03354">
    <property type="entry name" value="LbH_SAT"/>
    <property type="match status" value="1"/>
</dbReference>
<dbReference type="RefSeq" id="WP_105053462.1">
    <property type="nucleotide sequence ID" value="NZ_BMYG01000001.1"/>
</dbReference>
<keyword evidence="4 8" id="KW-0808">Transferase</keyword>
<evidence type="ECO:0000313" key="8">
    <source>
        <dbReference type="EMBL" id="PQJ54938.1"/>
    </source>
</evidence>
<evidence type="ECO:0000256" key="1">
    <source>
        <dbReference type="ARBA" id="ARBA00007274"/>
    </source>
</evidence>
<evidence type="ECO:0000256" key="4">
    <source>
        <dbReference type="ARBA" id="ARBA00022679"/>
    </source>
</evidence>
<sequence>MFERIKEDIASVYSRDPAARGNIEIFLNYPGLHAIWFQRLAHKLWLKNWKSTARFISTITRWLTGVEIHPGATIGRRFFIDHGMGVVIGETAEIGDDVTLYHGVTLGGTSWNGGKRHPTLANGVVVGAGAQILGPILIGANSRIGSNSVVVKEVPENATVIGIPGRVVVNKQDKETSDKRTEIAKKYGFDAYAVSYDNPDPVANAIGRMLDHISIMDEKLSTVCSEMNKMGSDICRKNLPDIGIEEEEFVAAGKKAAKKRVANMTSFDPEI</sequence>
<dbReference type="Proteomes" id="UP000239007">
    <property type="component" value="Unassembled WGS sequence"/>
</dbReference>
<dbReference type="NCBIfam" id="NF041874">
    <property type="entry name" value="EPS_EpsC"/>
    <property type="match status" value="1"/>
</dbReference>
<dbReference type="GO" id="GO:0006535">
    <property type="term" value="P:cysteine biosynthetic process from serine"/>
    <property type="evidence" value="ECO:0007669"/>
    <property type="project" value="InterPro"/>
</dbReference>
<evidence type="ECO:0000256" key="6">
    <source>
        <dbReference type="ARBA" id="ARBA00023315"/>
    </source>
</evidence>
<dbReference type="Gene3D" id="2.160.10.10">
    <property type="entry name" value="Hexapeptide repeat proteins"/>
    <property type="match status" value="1"/>
</dbReference>
<dbReference type="InterPro" id="IPR053376">
    <property type="entry name" value="Serine_acetyltransferase"/>
</dbReference>
<dbReference type="InterPro" id="IPR005881">
    <property type="entry name" value="Ser_O-AcTrfase"/>
</dbReference>
<dbReference type="AlphaFoldDB" id="A0A2S7UYX6"/>
<comment type="similarity">
    <text evidence="1">Belongs to the transferase hexapeptide repeat family.</text>
</comment>
<reference evidence="8 9" key="1">
    <citation type="submission" date="2016-12" db="EMBL/GenBank/DDBJ databases">
        <title>Diversity of luminous bacteria.</title>
        <authorList>
            <person name="Yoshizawa S."/>
            <person name="Kogure K."/>
        </authorList>
    </citation>
    <scope>NUCLEOTIDE SEQUENCE [LARGE SCALE GENOMIC DNA]</scope>
    <source>
        <strain evidence="8 9">SA4-48</strain>
    </source>
</reference>
<dbReference type="InterPro" id="IPR018357">
    <property type="entry name" value="Hexapep_transf_CS"/>
</dbReference>
<dbReference type="PROSITE" id="PS00101">
    <property type="entry name" value="HEXAPEP_TRANSFERASES"/>
    <property type="match status" value="1"/>
</dbReference>
<dbReference type="OrthoDB" id="9801456at2"/>
<dbReference type="GO" id="GO:0005737">
    <property type="term" value="C:cytoplasm"/>
    <property type="evidence" value="ECO:0007669"/>
    <property type="project" value="InterPro"/>
</dbReference>
<accession>A0A2S7UYX6</accession>
<dbReference type="InterPro" id="IPR045304">
    <property type="entry name" value="LbH_SAT"/>
</dbReference>
<proteinExistence type="inferred from homology"/>
<dbReference type="NCBIfam" id="TIGR01172">
    <property type="entry name" value="cysE"/>
    <property type="match status" value="1"/>
</dbReference>
<evidence type="ECO:0000256" key="7">
    <source>
        <dbReference type="ARBA" id="ARBA00049486"/>
    </source>
</evidence>
<keyword evidence="3" id="KW-0028">Amino-acid biosynthesis</keyword>
<keyword evidence="5" id="KW-0677">Repeat</keyword>
<dbReference type="Pfam" id="PF00132">
    <property type="entry name" value="Hexapep"/>
    <property type="match status" value="1"/>
</dbReference>
<organism evidence="8 9">
    <name type="scientific">Psychrosphaera saromensis</name>
    <dbReference type="NCBI Taxonomy" id="716813"/>
    <lineage>
        <taxon>Bacteria</taxon>
        <taxon>Pseudomonadati</taxon>
        <taxon>Pseudomonadota</taxon>
        <taxon>Gammaproteobacteria</taxon>
        <taxon>Alteromonadales</taxon>
        <taxon>Pseudoalteromonadaceae</taxon>
        <taxon>Psychrosphaera</taxon>
    </lineage>
</organism>
<keyword evidence="6" id="KW-0012">Acyltransferase</keyword>
<name>A0A2S7UYX6_9GAMM</name>
<dbReference type="EMBL" id="MSCH01000003">
    <property type="protein sequence ID" value="PQJ54938.1"/>
    <property type="molecule type" value="Genomic_DNA"/>
</dbReference>
<evidence type="ECO:0000313" key="9">
    <source>
        <dbReference type="Proteomes" id="UP000239007"/>
    </source>
</evidence>
<evidence type="ECO:0000256" key="3">
    <source>
        <dbReference type="ARBA" id="ARBA00022605"/>
    </source>
</evidence>
<dbReference type="FunFam" id="2.160.10.10:FF:000007">
    <property type="entry name" value="Serine acetyltransferase"/>
    <property type="match status" value="1"/>
</dbReference>
<keyword evidence="9" id="KW-1185">Reference proteome</keyword>
<dbReference type="SUPFAM" id="SSF51161">
    <property type="entry name" value="Trimeric LpxA-like enzymes"/>
    <property type="match status" value="1"/>
</dbReference>
<dbReference type="Gene3D" id="1.10.3130.10">
    <property type="entry name" value="serine acetyltransferase, domain 1"/>
    <property type="match status" value="1"/>
</dbReference>